<proteinExistence type="inferred from homology"/>
<name>A0AA88DJ18_FICCA</name>
<evidence type="ECO:0000256" key="5">
    <source>
        <dbReference type="ARBA" id="ARBA00022692"/>
    </source>
</evidence>
<feature type="transmembrane region" description="Helical" evidence="10">
    <location>
        <begin position="82"/>
        <end position="104"/>
    </location>
</feature>
<keyword evidence="4 10" id="KW-1003">Cell membrane</keyword>
<comment type="subcellular location">
    <subcellularLocation>
        <location evidence="1 10">Cell membrane</location>
        <topology evidence="1 10">Multi-pass membrane protein</topology>
    </subcellularLocation>
</comment>
<keyword evidence="7 10" id="KW-0472">Membrane</keyword>
<comment type="caution">
    <text evidence="10">Lacks conserved residue(s) required for the propagation of feature annotation.</text>
</comment>
<keyword evidence="6 10" id="KW-1133">Transmembrane helix</keyword>
<dbReference type="InterPro" id="IPR006459">
    <property type="entry name" value="CASP/CASPL"/>
</dbReference>
<dbReference type="PANTHER" id="PTHR36488:SF11">
    <property type="entry name" value="CASP-LIKE PROTEIN"/>
    <property type="match status" value="1"/>
</dbReference>
<dbReference type="InterPro" id="IPR006702">
    <property type="entry name" value="CASP_dom"/>
</dbReference>
<evidence type="ECO:0000256" key="10">
    <source>
        <dbReference type="RuleBase" id="RU361233"/>
    </source>
</evidence>
<reference evidence="12" key="1">
    <citation type="submission" date="2023-07" db="EMBL/GenBank/DDBJ databases">
        <title>draft genome sequence of fig (Ficus carica).</title>
        <authorList>
            <person name="Takahashi T."/>
            <person name="Nishimura K."/>
        </authorList>
    </citation>
    <scope>NUCLEOTIDE SEQUENCE</scope>
</reference>
<evidence type="ECO:0000256" key="3">
    <source>
        <dbReference type="ARBA" id="ARBA00011489"/>
    </source>
</evidence>
<evidence type="ECO:0000256" key="6">
    <source>
        <dbReference type="ARBA" id="ARBA00022989"/>
    </source>
</evidence>
<evidence type="ECO:0000259" key="11">
    <source>
        <dbReference type="Pfam" id="PF04535"/>
    </source>
</evidence>
<dbReference type="NCBIfam" id="TIGR01569">
    <property type="entry name" value="A_tha_TIGR01569"/>
    <property type="match status" value="1"/>
</dbReference>
<keyword evidence="5 10" id="KW-0812">Transmembrane</keyword>
<comment type="caution">
    <text evidence="12">The sequence shown here is derived from an EMBL/GenBank/DDBJ whole genome shotgun (WGS) entry which is preliminary data.</text>
</comment>
<protein>
    <recommendedName>
        <fullName evidence="10">CASP-like protein</fullName>
    </recommendedName>
</protein>
<dbReference type="EMBL" id="BTGU01000028">
    <property type="protein sequence ID" value="GMN48339.1"/>
    <property type="molecule type" value="Genomic_DNA"/>
</dbReference>
<evidence type="ECO:0000256" key="1">
    <source>
        <dbReference type="ARBA" id="ARBA00004651"/>
    </source>
</evidence>
<organism evidence="12 13">
    <name type="scientific">Ficus carica</name>
    <name type="common">Common fig</name>
    <dbReference type="NCBI Taxonomy" id="3494"/>
    <lineage>
        <taxon>Eukaryota</taxon>
        <taxon>Viridiplantae</taxon>
        <taxon>Streptophyta</taxon>
        <taxon>Embryophyta</taxon>
        <taxon>Tracheophyta</taxon>
        <taxon>Spermatophyta</taxon>
        <taxon>Magnoliopsida</taxon>
        <taxon>eudicotyledons</taxon>
        <taxon>Gunneridae</taxon>
        <taxon>Pentapetalae</taxon>
        <taxon>rosids</taxon>
        <taxon>fabids</taxon>
        <taxon>Rosales</taxon>
        <taxon>Moraceae</taxon>
        <taxon>Ficeae</taxon>
        <taxon>Ficus</taxon>
    </lineage>
</organism>
<dbReference type="PANTHER" id="PTHR36488">
    <property type="entry name" value="CASP-LIKE PROTEIN 1U1"/>
    <property type="match status" value="1"/>
</dbReference>
<dbReference type="Pfam" id="PF04535">
    <property type="entry name" value="CASP_dom"/>
    <property type="match status" value="1"/>
</dbReference>
<dbReference type="GO" id="GO:0005886">
    <property type="term" value="C:plasma membrane"/>
    <property type="evidence" value="ECO:0007669"/>
    <property type="project" value="UniProtKB-SubCell"/>
</dbReference>
<evidence type="ECO:0000313" key="12">
    <source>
        <dbReference type="EMBL" id="GMN48339.1"/>
    </source>
</evidence>
<evidence type="ECO:0000256" key="2">
    <source>
        <dbReference type="ARBA" id="ARBA00007651"/>
    </source>
</evidence>
<keyword evidence="8" id="KW-0961">Cell wall biogenesis/degradation</keyword>
<feature type="transmembrane region" description="Helical" evidence="10">
    <location>
        <begin position="6"/>
        <end position="24"/>
    </location>
</feature>
<comment type="subunit">
    <text evidence="3 10">Homodimer and heterodimers.</text>
</comment>
<dbReference type="Proteomes" id="UP001187192">
    <property type="component" value="Unassembled WGS sequence"/>
</dbReference>
<evidence type="ECO:0000256" key="9">
    <source>
        <dbReference type="ARBA" id="ARBA00025302"/>
    </source>
</evidence>
<evidence type="ECO:0000256" key="7">
    <source>
        <dbReference type="ARBA" id="ARBA00023136"/>
    </source>
</evidence>
<evidence type="ECO:0000256" key="8">
    <source>
        <dbReference type="ARBA" id="ARBA00023316"/>
    </source>
</evidence>
<comment type="function">
    <text evidence="9">Regulates membrane-cell wall junctions and localized cell wall deposition. Required for establishment of the Casparian strip membrane domain (CSD) and the subsequent formation of Casparian strips, a cell wall modification of the root endodermis that determines an apoplastic barrier between the intraorganismal apoplasm and the extraorganismal apoplasm and prevents lateral diffusion.</text>
</comment>
<keyword evidence="13" id="KW-1185">Reference proteome</keyword>
<evidence type="ECO:0000313" key="13">
    <source>
        <dbReference type="Proteomes" id="UP001187192"/>
    </source>
</evidence>
<comment type="similarity">
    <text evidence="2 10">Belongs to the Casparian strip membrane proteins (CASP) family.</text>
</comment>
<accession>A0AA88DJ18</accession>
<dbReference type="AlphaFoldDB" id="A0AA88DJ18"/>
<evidence type="ECO:0000256" key="4">
    <source>
        <dbReference type="ARBA" id="ARBA00022475"/>
    </source>
</evidence>
<sequence>MAIVGGYLVLSLPLSIVTIIRPHAVGPRLALLILDTLTLTLTASSAAAATSIVYLAHNGNSSANWMAVCQQFTGFCQGTSGAVVSAFVAVVLLVLLVVLSACALRRT</sequence>
<feature type="domain" description="Casparian strip membrane protein" evidence="11">
    <location>
        <begin position="1"/>
        <end position="92"/>
    </location>
</feature>
<gene>
    <name evidence="12" type="ORF">TIFTF001_017526</name>
</gene>
<dbReference type="InterPro" id="IPR044173">
    <property type="entry name" value="CASPL"/>
</dbReference>
<dbReference type="GO" id="GO:0071555">
    <property type="term" value="P:cell wall organization"/>
    <property type="evidence" value="ECO:0007669"/>
    <property type="project" value="UniProtKB-KW"/>
</dbReference>